<dbReference type="Proteomes" id="UP000217199">
    <property type="component" value="Unassembled WGS sequence"/>
</dbReference>
<proteinExistence type="predicted"/>
<dbReference type="EMBL" id="NBII01000010">
    <property type="protein sequence ID" value="PAV15525.1"/>
    <property type="molecule type" value="Genomic_DNA"/>
</dbReference>
<reference evidence="2 3" key="1">
    <citation type="journal article" date="2017" name="Mol. Ecol.">
        <title>Comparative and population genomic landscape of Phellinus noxius: A hypervariable fungus causing root rot in trees.</title>
        <authorList>
            <person name="Chung C.L."/>
            <person name="Lee T.J."/>
            <person name="Akiba M."/>
            <person name="Lee H.H."/>
            <person name="Kuo T.H."/>
            <person name="Liu D."/>
            <person name="Ke H.M."/>
            <person name="Yokoi T."/>
            <person name="Roa M.B."/>
            <person name="Lu M.J."/>
            <person name="Chang Y.Y."/>
            <person name="Ann P.J."/>
            <person name="Tsai J.N."/>
            <person name="Chen C.Y."/>
            <person name="Tzean S.S."/>
            <person name="Ota Y."/>
            <person name="Hattori T."/>
            <person name="Sahashi N."/>
            <person name="Liou R.F."/>
            <person name="Kikuchi T."/>
            <person name="Tsai I.J."/>
        </authorList>
    </citation>
    <scope>NUCLEOTIDE SEQUENCE [LARGE SCALE GENOMIC DNA]</scope>
    <source>
        <strain evidence="2 3">FFPRI411160</strain>
    </source>
</reference>
<name>A0A286U7I0_9AGAM</name>
<sequence length="389" mass="44157">MKQRKRQYNIYTCKRRYMKLTVLSSCAPTYLAVHNTPKQSLDTMTAILPENTSTSSAGSNSSEHAGAIPATHKRSGTGTSAASPGKRYHPGGRPSQHQQHPFPSFPAPNPINSLVASQAPTRISYFGHQQSMLYSNVAYPYPIIPDVPPPSDTRIPPTRPPFDTNYAPFLADDPAMHVPDLSQPPPLSNTPPPRDEPDYGYMDSPSMLKTNGPVSMTGKYYPRPEGWRENYASRRYTTLARVKSLASPGTTSPNWTLDHSVSKCSWDIRQPPSTYVVQERRPLTYLERNEPAATYKPWANMQKRAQVEMQIVHELLPWKIMVRSHPEGNIFDEDFLCEYLDEKDRRDIYESFRRRCRRDEALRGEGRGSLGHEIKKGRIYFLCIFLSIP</sequence>
<evidence type="ECO:0000313" key="3">
    <source>
        <dbReference type="Proteomes" id="UP000217199"/>
    </source>
</evidence>
<dbReference type="STRING" id="2282107.A0A286U7I0"/>
<dbReference type="InParanoid" id="A0A286U7I0"/>
<evidence type="ECO:0000256" key="1">
    <source>
        <dbReference type="SAM" id="MobiDB-lite"/>
    </source>
</evidence>
<gene>
    <name evidence="2" type="ORF">PNOK_0928900</name>
</gene>
<feature type="compositionally biased region" description="Pro residues" evidence="1">
    <location>
        <begin position="182"/>
        <end position="192"/>
    </location>
</feature>
<comment type="caution">
    <text evidence="2">The sequence shown here is derived from an EMBL/GenBank/DDBJ whole genome shotgun (WGS) entry which is preliminary data.</text>
</comment>
<feature type="region of interest" description="Disordered" evidence="1">
    <location>
        <begin position="50"/>
        <end position="113"/>
    </location>
</feature>
<dbReference type="AlphaFoldDB" id="A0A286U7I0"/>
<organism evidence="2 3">
    <name type="scientific">Pyrrhoderma noxium</name>
    <dbReference type="NCBI Taxonomy" id="2282107"/>
    <lineage>
        <taxon>Eukaryota</taxon>
        <taxon>Fungi</taxon>
        <taxon>Dikarya</taxon>
        <taxon>Basidiomycota</taxon>
        <taxon>Agaricomycotina</taxon>
        <taxon>Agaricomycetes</taxon>
        <taxon>Hymenochaetales</taxon>
        <taxon>Hymenochaetaceae</taxon>
        <taxon>Pyrrhoderma</taxon>
    </lineage>
</organism>
<keyword evidence="3" id="KW-1185">Reference proteome</keyword>
<feature type="compositionally biased region" description="Low complexity" evidence="1">
    <location>
        <begin position="50"/>
        <end position="66"/>
    </location>
</feature>
<evidence type="ECO:0000313" key="2">
    <source>
        <dbReference type="EMBL" id="PAV15525.1"/>
    </source>
</evidence>
<feature type="region of interest" description="Disordered" evidence="1">
    <location>
        <begin position="174"/>
        <end position="197"/>
    </location>
</feature>
<accession>A0A286U7I0</accession>
<protein>
    <submittedName>
        <fullName evidence="2">Uncharacterized protein</fullName>
    </submittedName>
</protein>